<name>A0A6P2C7B2_9ACTN</name>
<keyword evidence="4 6" id="KW-0808">Transferase</keyword>
<evidence type="ECO:0000256" key="3">
    <source>
        <dbReference type="ARBA" id="ARBA00022676"/>
    </source>
</evidence>
<dbReference type="EMBL" id="RPFW01000001">
    <property type="protein sequence ID" value="TVZ07110.1"/>
    <property type="molecule type" value="Genomic_DNA"/>
</dbReference>
<feature type="domain" description="Glycosyltransferase 2-like" evidence="5">
    <location>
        <begin position="108"/>
        <end position="242"/>
    </location>
</feature>
<dbReference type="OrthoDB" id="3180470at2"/>
<comment type="caution">
    <text evidence="6">The sequence shown here is derived from an EMBL/GenBank/DDBJ whole genome shotgun (WGS) entry which is preliminary data.</text>
</comment>
<sequence length="427" mass="46829">MEAPILIGQLELTAPITDIQLPPREDGQVYTAVQLLVRMEHIPVGHVLLTIHDLRASAVSHQIWQTLGSVINERRGRVGLPALLEIPRDGIPVEKQLGGEVVSRPLVSVVVCTRDRPGSLMKTLKDLASLNYSSFEVVVVDNAPSSDATQNAVLDRFGADSRFRYVCEPRPGLSRARNRGILEAAGDYVAFTDDDVRVDQWWLDGIMRGFQTSANVECVTGMIATAEINNMVQLYFHIRAGWGTNCERRLFDLFEHSDASPLYPYTVGRFGAGANFAVTRAVVKEIGGFDEALGAGAPSGGGEDLNMFMRVILGGYCLVYEPSAVVWHEHRADLPALSKQMRAYGTGLTAALTAIMIQSARARRELPTRVLKGVAHMAKLQGGVRTNQNLPPGLVGREIIGYLMGPLLYMKGWGNLRRLRKSLTVID</sequence>
<reference evidence="6 7" key="1">
    <citation type="submission" date="2018-11" db="EMBL/GenBank/DDBJ databases">
        <title>Trebonia kvetii gen.nov., sp.nov., a novel acidophilic actinobacterium, and proposal of the new actinobacterial family Treboniaceae fam. nov.</title>
        <authorList>
            <person name="Rapoport D."/>
            <person name="Sagova-Mareckova M."/>
            <person name="Sedlacek I."/>
            <person name="Provaznik J."/>
            <person name="Kralova S."/>
            <person name="Pavlinic D."/>
            <person name="Benes V."/>
            <person name="Kopecky J."/>
        </authorList>
    </citation>
    <scope>NUCLEOTIDE SEQUENCE [LARGE SCALE GENOMIC DNA]</scope>
    <source>
        <strain evidence="6 7">15Tr583</strain>
    </source>
</reference>
<dbReference type="InterPro" id="IPR001173">
    <property type="entry name" value="Glyco_trans_2-like"/>
</dbReference>
<keyword evidence="3" id="KW-0328">Glycosyltransferase</keyword>
<proteinExistence type="inferred from homology"/>
<dbReference type="InterPro" id="IPR029044">
    <property type="entry name" value="Nucleotide-diphossugar_trans"/>
</dbReference>
<evidence type="ECO:0000256" key="2">
    <source>
        <dbReference type="ARBA" id="ARBA00006739"/>
    </source>
</evidence>
<dbReference type="Pfam" id="PF00535">
    <property type="entry name" value="Glycos_transf_2"/>
    <property type="match status" value="1"/>
</dbReference>
<protein>
    <submittedName>
        <fullName evidence="6">Glycosyltransferase</fullName>
    </submittedName>
</protein>
<evidence type="ECO:0000256" key="1">
    <source>
        <dbReference type="ARBA" id="ARBA00004776"/>
    </source>
</evidence>
<organism evidence="6 7">
    <name type="scientific">Trebonia kvetii</name>
    <dbReference type="NCBI Taxonomy" id="2480626"/>
    <lineage>
        <taxon>Bacteria</taxon>
        <taxon>Bacillati</taxon>
        <taxon>Actinomycetota</taxon>
        <taxon>Actinomycetes</taxon>
        <taxon>Streptosporangiales</taxon>
        <taxon>Treboniaceae</taxon>
        <taxon>Trebonia</taxon>
    </lineage>
</organism>
<dbReference type="Proteomes" id="UP000460272">
    <property type="component" value="Unassembled WGS sequence"/>
</dbReference>
<comment type="pathway">
    <text evidence="1">Cell wall biogenesis; cell wall polysaccharide biosynthesis.</text>
</comment>
<dbReference type="GO" id="GO:0016757">
    <property type="term" value="F:glycosyltransferase activity"/>
    <property type="evidence" value="ECO:0007669"/>
    <property type="project" value="UniProtKB-KW"/>
</dbReference>
<dbReference type="SUPFAM" id="SSF53448">
    <property type="entry name" value="Nucleotide-diphospho-sugar transferases"/>
    <property type="match status" value="1"/>
</dbReference>
<keyword evidence="7" id="KW-1185">Reference proteome</keyword>
<dbReference type="Gene3D" id="3.90.550.10">
    <property type="entry name" value="Spore Coat Polysaccharide Biosynthesis Protein SpsA, Chain A"/>
    <property type="match status" value="1"/>
</dbReference>
<comment type="similarity">
    <text evidence="2">Belongs to the glycosyltransferase 2 family.</text>
</comment>
<evidence type="ECO:0000313" key="6">
    <source>
        <dbReference type="EMBL" id="TVZ07110.1"/>
    </source>
</evidence>
<evidence type="ECO:0000259" key="5">
    <source>
        <dbReference type="Pfam" id="PF00535"/>
    </source>
</evidence>
<dbReference type="PANTHER" id="PTHR43179">
    <property type="entry name" value="RHAMNOSYLTRANSFERASE WBBL"/>
    <property type="match status" value="1"/>
</dbReference>
<evidence type="ECO:0000256" key="4">
    <source>
        <dbReference type="ARBA" id="ARBA00022679"/>
    </source>
</evidence>
<evidence type="ECO:0000313" key="7">
    <source>
        <dbReference type="Proteomes" id="UP000460272"/>
    </source>
</evidence>
<dbReference type="PANTHER" id="PTHR43179:SF12">
    <property type="entry name" value="GALACTOFURANOSYLTRANSFERASE GLFT2"/>
    <property type="match status" value="1"/>
</dbReference>
<dbReference type="AlphaFoldDB" id="A0A6P2C7B2"/>
<dbReference type="RefSeq" id="WP_145851865.1">
    <property type="nucleotide sequence ID" value="NZ_RPFW01000001.1"/>
</dbReference>
<accession>A0A6P2C7B2</accession>
<gene>
    <name evidence="6" type="ORF">EAS64_07290</name>
</gene>